<dbReference type="Gene3D" id="3.30.1370.120">
    <property type="match status" value="1"/>
</dbReference>
<organism evidence="6 7">
    <name type="scientific">Tenacibaculum platacis</name>
    <dbReference type="NCBI Taxonomy" id="3137852"/>
    <lineage>
        <taxon>Bacteria</taxon>
        <taxon>Pseudomonadati</taxon>
        <taxon>Bacteroidota</taxon>
        <taxon>Flavobacteriia</taxon>
        <taxon>Flavobacteriales</taxon>
        <taxon>Flavobacteriaceae</taxon>
        <taxon>Tenacibaculum</taxon>
    </lineage>
</organism>
<evidence type="ECO:0000256" key="2">
    <source>
        <dbReference type="ARBA" id="ARBA00023136"/>
    </source>
</evidence>
<comment type="caution">
    <text evidence="6">The sequence shown here is derived from an EMBL/GenBank/DDBJ whole genome shotgun (WGS) entry which is preliminary data.</text>
</comment>
<evidence type="ECO:0000313" key="7">
    <source>
        <dbReference type="Proteomes" id="UP001497416"/>
    </source>
</evidence>
<dbReference type="InterPro" id="IPR051808">
    <property type="entry name" value="Type_IV_pilus_biogenesis"/>
</dbReference>
<proteinExistence type="inferred from homology"/>
<gene>
    <name evidence="6" type="ORF">T190607A01A_20489</name>
</gene>
<feature type="region of interest" description="Disordered" evidence="4">
    <location>
        <begin position="391"/>
        <end position="434"/>
    </location>
</feature>
<dbReference type="Pfam" id="PF00263">
    <property type="entry name" value="Secretin"/>
    <property type="match status" value="1"/>
</dbReference>
<dbReference type="PANTHER" id="PTHR30604">
    <property type="entry name" value="PROTEIN TRANSPORT PROTEIN HOFQ"/>
    <property type="match status" value="1"/>
</dbReference>
<dbReference type="Gene3D" id="3.55.50.30">
    <property type="match status" value="1"/>
</dbReference>
<accession>A0ABM9NZV3</accession>
<dbReference type="InterPro" id="IPR001775">
    <property type="entry name" value="GspD/PilQ"/>
</dbReference>
<name>A0ABM9NZV3_9FLAO</name>
<evidence type="ECO:0000256" key="1">
    <source>
        <dbReference type="ARBA" id="ARBA00004370"/>
    </source>
</evidence>
<dbReference type="InterPro" id="IPR038591">
    <property type="entry name" value="NolW-like_sf"/>
</dbReference>
<feature type="domain" description="Type II/III secretion system secretin-like" evidence="5">
    <location>
        <begin position="564"/>
        <end position="733"/>
    </location>
</feature>
<dbReference type="PANTHER" id="PTHR30604:SF1">
    <property type="entry name" value="DNA UTILIZATION PROTEIN HOFQ"/>
    <property type="match status" value="1"/>
</dbReference>
<comment type="subcellular location">
    <subcellularLocation>
        <location evidence="1">Membrane</location>
    </subcellularLocation>
</comment>
<keyword evidence="2" id="KW-0472">Membrane</keyword>
<evidence type="ECO:0000313" key="6">
    <source>
        <dbReference type="EMBL" id="CAL2085537.1"/>
    </source>
</evidence>
<protein>
    <submittedName>
        <fullName evidence="6">Type IV pilus assembly protein PilQ</fullName>
    </submittedName>
</protein>
<reference evidence="6 7" key="1">
    <citation type="submission" date="2024-05" db="EMBL/GenBank/DDBJ databases">
        <authorList>
            <person name="Duchaud E."/>
        </authorList>
    </citation>
    <scope>NUCLEOTIDE SEQUENCE [LARGE SCALE GENOMIC DNA]</scope>
    <source>
        <strain evidence="6">Ena-SAMPLE-TAB-13-05-2024-13:56:06:370-140302</strain>
    </source>
</reference>
<dbReference type="EMBL" id="CAXIXY010000004">
    <property type="protein sequence ID" value="CAL2085537.1"/>
    <property type="molecule type" value="Genomic_DNA"/>
</dbReference>
<dbReference type="PRINTS" id="PR00811">
    <property type="entry name" value="BCTERIALGSPD"/>
</dbReference>
<evidence type="ECO:0000259" key="5">
    <source>
        <dbReference type="Pfam" id="PF00263"/>
    </source>
</evidence>
<keyword evidence="7" id="KW-1185">Reference proteome</keyword>
<dbReference type="InterPro" id="IPR004846">
    <property type="entry name" value="T2SS/T3SS_dom"/>
</dbReference>
<sequence length="733" mass="81394">MKLKKSIIFIVVLLVNVAVFGQERSYRIQLLEKQLDSLATVIPELKQKVDLNLTDVDLSTILSTIANEKKINFITDPALKTQRVSYNFANVSVKSLLLHICDKFDLEVNSTGNILTVKNFKALPVPVKQKELSVEYNITEDLFSIDVKNDTLSRVFKKITEVTGKNMLFGVSMGNKKVTSFIKNMPFEGAIDKLAFTNNLEVTKTKDGYYLFQSLDEEISTNAAQNGRRGQGNRTVKRPRRYRNSNIFYKVKDSINKILEVDFENTDVGVIVKDISYALNLDIYTDTNLSNLKKLTFKAKEITFDDLLTKILQDEPGLTYKMENGIYYFTDGQKTATKSFVTIPLMHRSIEIMSTPTGVKRNDYDYNSLFNSSNSSFGNLNNGNSQFSNGVNNGLNSGFNNNNNLNSSRNGFNSNRGRSSASNSNSTPFSNTSSGLQSFAKLIPEDLKKGLDIQVDSELNSFIVGGDAEKIKRFKKFVKQIDKPVPVILIEVMIIEVNKENTVDTGVEFGLGSEPVNDSGKLFPAAENLTLGANTLNKIIGGFNGFGSLNIGKVVPNFYARITAMEKNGNIKIRSTPKLSTLNGHEAVLSNGQRSYYAVIRRDIIGSQNPQTTEIRNYVPIDADLSVSIKPIVAGDDQITMSINVLQSSFVIGSSTAEDAPPGITSREFNSIIRVKNQDIVILGGLEENSKTDTGTGVPFLARIPIIKWFFSRKTRSASKRKLSVLIKPTIIR</sequence>
<comment type="similarity">
    <text evidence="3">Belongs to the bacterial secretin family.</text>
</comment>
<evidence type="ECO:0000256" key="4">
    <source>
        <dbReference type="SAM" id="MobiDB-lite"/>
    </source>
</evidence>
<dbReference type="Proteomes" id="UP001497416">
    <property type="component" value="Unassembled WGS sequence"/>
</dbReference>
<evidence type="ECO:0000256" key="3">
    <source>
        <dbReference type="RuleBase" id="RU004003"/>
    </source>
</evidence>